<evidence type="ECO:0000256" key="1">
    <source>
        <dbReference type="SAM" id="MobiDB-lite"/>
    </source>
</evidence>
<organism evidence="2">
    <name type="scientific">Arundo donax</name>
    <name type="common">Giant reed</name>
    <name type="synonym">Donax arundinaceus</name>
    <dbReference type="NCBI Taxonomy" id="35708"/>
    <lineage>
        <taxon>Eukaryota</taxon>
        <taxon>Viridiplantae</taxon>
        <taxon>Streptophyta</taxon>
        <taxon>Embryophyta</taxon>
        <taxon>Tracheophyta</taxon>
        <taxon>Spermatophyta</taxon>
        <taxon>Magnoliopsida</taxon>
        <taxon>Liliopsida</taxon>
        <taxon>Poales</taxon>
        <taxon>Poaceae</taxon>
        <taxon>PACMAD clade</taxon>
        <taxon>Arundinoideae</taxon>
        <taxon>Arundineae</taxon>
        <taxon>Arundo</taxon>
    </lineage>
</organism>
<dbReference type="AlphaFoldDB" id="A0A0A9FNN2"/>
<proteinExistence type="predicted"/>
<feature type="region of interest" description="Disordered" evidence="1">
    <location>
        <begin position="1"/>
        <end position="31"/>
    </location>
</feature>
<reference evidence="2" key="2">
    <citation type="journal article" date="2015" name="Data Brief">
        <title>Shoot transcriptome of the giant reed, Arundo donax.</title>
        <authorList>
            <person name="Barrero R.A."/>
            <person name="Guerrero F.D."/>
            <person name="Moolhuijzen P."/>
            <person name="Goolsby J.A."/>
            <person name="Tidwell J."/>
            <person name="Bellgard S.E."/>
            <person name="Bellgard M.I."/>
        </authorList>
    </citation>
    <scope>NUCLEOTIDE SEQUENCE</scope>
    <source>
        <tissue evidence="2">Shoot tissue taken approximately 20 cm above the soil surface</tissue>
    </source>
</reference>
<evidence type="ECO:0000313" key="2">
    <source>
        <dbReference type="EMBL" id="JAE09903.1"/>
    </source>
</evidence>
<sequence length="65" mass="7698">MEHKKEGTTDSVHMQNIESSRHQQSGSRFNSEAWRRLKYESGVETKFLSCSQKNLEETSNPIWRR</sequence>
<feature type="compositionally biased region" description="Polar residues" evidence="1">
    <location>
        <begin position="9"/>
        <end position="30"/>
    </location>
</feature>
<accession>A0A0A9FNN2</accession>
<protein>
    <submittedName>
        <fullName evidence="2">Uncharacterized protein</fullName>
    </submittedName>
</protein>
<reference evidence="2" key="1">
    <citation type="submission" date="2014-09" db="EMBL/GenBank/DDBJ databases">
        <authorList>
            <person name="Magalhaes I.L.F."/>
            <person name="Oliveira U."/>
            <person name="Santos F.R."/>
            <person name="Vidigal T.H.D.A."/>
            <person name="Brescovit A.D."/>
            <person name="Santos A.J."/>
        </authorList>
    </citation>
    <scope>NUCLEOTIDE SEQUENCE</scope>
    <source>
        <tissue evidence="2">Shoot tissue taken approximately 20 cm above the soil surface</tissue>
    </source>
</reference>
<dbReference type="EMBL" id="GBRH01187993">
    <property type="protein sequence ID" value="JAE09903.1"/>
    <property type="molecule type" value="Transcribed_RNA"/>
</dbReference>
<name>A0A0A9FNN2_ARUDO</name>